<accession>A0ABP0VUV1</accession>
<organism evidence="1 2">
    <name type="scientific">Sphagnum jensenii</name>
    <dbReference type="NCBI Taxonomy" id="128206"/>
    <lineage>
        <taxon>Eukaryota</taxon>
        <taxon>Viridiplantae</taxon>
        <taxon>Streptophyta</taxon>
        <taxon>Embryophyta</taxon>
        <taxon>Bryophyta</taxon>
        <taxon>Sphagnophytina</taxon>
        <taxon>Sphagnopsida</taxon>
        <taxon>Sphagnales</taxon>
        <taxon>Sphagnaceae</taxon>
        <taxon>Sphagnum</taxon>
    </lineage>
</organism>
<gene>
    <name evidence="1" type="ORF">CSSPJE1EN1_LOCUS3179</name>
</gene>
<evidence type="ECO:0000313" key="2">
    <source>
        <dbReference type="Proteomes" id="UP001497444"/>
    </source>
</evidence>
<protein>
    <submittedName>
        <fullName evidence="1">Uncharacterized protein</fullName>
    </submittedName>
</protein>
<name>A0ABP0VUV1_9BRYO</name>
<proteinExistence type="predicted"/>
<evidence type="ECO:0000313" key="1">
    <source>
        <dbReference type="EMBL" id="CAK9257701.1"/>
    </source>
</evidence>
<dbReference type="EMBL" id="OZ020106">
    <property type="protein sequence ID" value="CAK9257701.1"/>
    <property type="molecule type" value="Genomic_DNA"/>
</dbReference>
<reference evidence="1" key="1">
    <citation type="submission" date="2024-02" db="EMBL/GenBank/DDBJ databases">
        <authorList>
            <consortium name="ELIXIR-Norway"/>
            <consortium name="Elixir Norway"/>
        </authorList>
    </citation>
    <scope>NUCLEOTIDE SEQUENCE</scope>
</reference>
<dbReference type="Proteomes" id="UP001497444">
    <property type="component" value="Chromosome 11"/>
</dbReference>
<keyword evidence="2" id="KW-1185">Reference proteome</keyword>
<sequence>MCVSVQVKKKRKNNRAIVAWRRLHSKRILFNLVAQQLLRDGWIASYLFFSVNLSPSPLISSMKLSLVTAILHETVQQLFFLLPNEVQPRLLPLHSAEQGLHLADRLHPSSGESLQTFFIGTRLLA</sequence>